<keyword evidence="5" id="KW-1185">Reference proteome</keyword>
<sequence length="446" mass="50339">MTEKHPFTSQDDHEVNTTAFGHHDPFNSSNGAIHDEPPPPYESVVMGEGQQVANAAVQSHFEITVRDPVKHGDNMSWRRLQAYVSYKICTQTDLPQYNNKQPEVIRRFRDFAWLHSRLREQSRGIIVPALPEKNVVQKYQMTTEFIEVRRRALSVYLNKVASHPVLYQSKDLQNFLEASEDVWVNEMARAKHESANPAQKTLNNTLAKLKLFGQQTVAGGKHADEEEDPEYLKVREYMHQLEAHLSEAHRQAQRLIRQQGSLGSSLAEFGTSMVSLGKFEQGHLADGFINLGDKAESLARSSQEHADHLTFSFEAPLKEYVRMVKSAKAVMADRSLALSTLQSARSDVDGKRTKLAKLRGTPGIKEEKVAEVERELNEAQHRVENAKAVYELIVRRMSEELARFQRERAAELAGVLRNFAMAQAQLAGDTAKAWRMLAPMSNGGAQ</sequence>
<dbReference type="SMART" id="SM00312">
    <property type="entry name" value="PX"/>
    <property type="match status" value="1"/>
</dbReference>
<evidence type="ECO:0000313" key="4">
    <source>
        <dbReference type="EMBL" id="CAL5228937.1"/>
    </source>
</evidence>
<protein>
    <submittedName>
        <fullName evidence="4">G12166 protein</fullName>
    </submittedName>
</protein>
<dbReference type="PANTHER" id="PTHR10555:SF170">
    <property type="entry name" value="FI18122P1"/>
    <property type="match status" value="1"/>
</dbReference>
<dbReference type="Gene3D" id="1.20.1270.60">
    <property type="entry name" value="Arfaptin homology (AH) domain/BAR domain"/>
    <property type="match status" value="1"/>
</dbReference>
<dbReference type="Proteomes" id="UP001497392">
    <property type="component" value="Unassembled WGS sequence"/>
</dbReference>
<dbReference type="Pfam" id="PF00787">
    <property type="entry name" value="PX"/>
    <property type="match status" value="1"/>
</dbReference>
<evidence type="ECO:0000256" key="2">
    <source>
        <dbReference type="SAM" id="MobiDB-lite"/>
    </source>
</evidence>
<organism evidence="4 5">
    <name type="scientific">Coccomyxa viridis</name>
    <dbReference type="NCBI Taxonomy" id="1274662"/>
    <lineage>
        <taxon>Eukaryota</taxon>
        <taxon>Viridiplantae</taxon>
        <taxon>Chlorophyta</taxon>
        <taxon>core chlorophytes</taxon>
        <taxon>Trebouxiophyceae</taxon>
        <taxon>Trebouxiophyceae incertae sedis</taxon>
        <taxon>Coccomyxaceae</taxon>
        <taxon>Coccomyxa</taxon>
    </lineage>
</organism>
<dbReference type="PANTHER" id="PTHR10555">
    <property type="entry name" value="SORTING NEXIN"/>
    <property type="match status" value="1"/>
</dbReference>
<feature type="compositionally biased region" description="Basic and acidic residues" evidence="2">
    <location>
        <begin position="1"/>
        <end position="25"/>
    </location>
</feature>
<comment type="caution">
    <text evidence="4">The sequence shown here is derived from an EMBL/GenBank/DDBJ whole genome shotgun (WGS) entry which is preliminary data.</text>
</comment>
<dbReference type="Pfam" id="PF09325">
    <property type="entry name" value="Vps5"/>
    <property type="match status" value="1"/>
</dbReference>
<reference evidence="4 5" key="1">
    <citation type="submission" date="2024-06" db="EMBL/GenBank/DDBJ databases">
        <authorList>
            <person name="Kraege A."/>
            <person name="Thomma B."/>
        </authorList>
    </citation>
    <scope>NUCLEOTIDE SEQUENCE [LARGE SCALE GENOMIC DNA]</scope>
</reference>
<gene>
    <name evidence="4" type="primary">g12166</name>
    <name evidence="4" type="ORF">VP750_LOCUS10843</name>
</gene>
<dbReference type="CDD" id="cd07596">
    <property type="entry name" value="BAR_SNX"/>
    <property type="match status" value="1"/>
</dbReference>
<dbReference type="InterPro" id="IPR001683">
    <property type="entry name" value="PX_dom"/>
</dbReference>
<evidence type="ECO:0000256" key="1">
    <source>
        <dbReference type="SAM" id="Coils"/>
    </source>
</evidence>
<name>A0ABP1GAT5_9CHLO</name>
<feature type="domain" description="PX" evidence="3">
    <location>
        <begin position="64"/>
        <end position="183"/>
    </location>
</feature>
<dbReference type="CDD" id="cd06859">
    <property type="entry name" value="PX_SNX1_2_like"/>
    <property type="match status" value="1"/>
</dbReference>
<proteinExistence type="predicted"/>
<feature type="region of interest" description="Disordered" evidence="2">
    <location>
        <begin position="1"/>
        <end position="40"/>
    </location>
</feature>
<feature type="coiled-coil region" evidence="1">
    <location>
        <begin position="369"/>
        <end position="396"/>
    </location>
</feature>
<keyword evidence="1" id="KW-0175">Coiled coil</keyword>
<dbReference type="InterPro" id="IPR036871">
    <property type="entry name" value="PX_dom_sf"/>
</dbReference>
<evidence type="ECO:0000259" key="3">
    <source>
        <dbReference type="PROSITE" id="PS50195"/>
    </source>
</evidence>
<dbReference type="SUPFAM" id="SSF103657">
    <property type="entry name" value="BAR/IMD domain-like"/>
    <property type="match status" value="1"/>
</dbReference>
<evidence type="ECO:0000313" key="5">
    <source>
        <dbReference type="Proteomes" id="UP001497392"/>
    </source>
</evidence>
<accession>A0ABP1GAT5</accession>
<dbReference type="SUPFAM" id="SSF64268">
    <property type="entry name" value="PX domain"/>
    <property type="match status" value="1"/>
</dbReference>
<dbReference type="InterPro" id="IPR027267">
    <property type="entry name" value="AH/BAR_dom_sf"/>
</dbReference>
<dbReference type="InterPro" id="IPR015404">
    <property type="entry name" value="Vps5_C"/>
</dbReference>
<dbReference type="PROSITE" id="PS50195">
    <property type="entry name" value="PX"/>
    <property type="match status" value="1"/>
</dbReference>
<dbReference type="Gene3D" id="3.30.1520.10">
    <property type="entry name" value="Phox-like domain"/>
    <property type="match status" value="1"/>
</dbReference>
<dbReference type="EMBL" id="CAXHTA020000019">
    <property type="protein sequence ID" value="CAL5228937.1"/>
    <property type="molecule type" value="Genomic_DNA"/>
</dbReference>